<evidence type="ECO:0000256" key="2">
    <source>
        <dbReference type="ARBA" id="ARBA00022723"/>
    </source>
</evidence>
<dbReference type="InterPro" id="IPR032694">
    <property type="entry name" value="CopC/D"/>
</dbReference>
<dbReference type="GO" id="GO:0030313">
    <property type="term" value="C:cell envelope"/>
    <property type="evidence" value="ECO:0007669"/>
    <property type="project" value="UniProtKB-SubCell"/>
</dbReference>
<evidence type="ECO:0000256" key="5">
    <source>
        <dbReference type="SAM" id="Phobius"/>
    </source>
</evidence>
<dbReference type="GO" id="GO:0046688">
    <property type="term" value="P:response to copper ion"/>
    <property type="evidence" value="ECO:0007669"/>
    <property type="project" value="InterPro"/>
</dbReference>
<keyword evidence="5" id="KW-0472">Membrane</keyword>
<protein>
    <submittedName>
        <fullName evidence="7">Copper resistance protein CopC</fullName>
    </submittedName>
</protein>
<keyword evidence="5" id="KW-0812">Transmembrane</keyword>
<dbReference type="PANTHER" id="PTHR34820">
    <property type="entry name" value="INNER MEMBRANE PROTEIN YEBZ"/>
    <property type="match status" value="1"/>
</dbReference>
<dbReference type="RefSeq" id="WP_064395065.1">
    <property type="nucleotide sequence ID" value="NZ_LQIR01000009.1"/>
</dbReference>
<evidence type="ECO:0000259" key="6">
    <source>
        <dbReference type="Pfam" id="PF04234"/>
    </source>
</evidence>
<dbReference type="GO" id="GO:0006825">
    <property type="term" value="P:copper ion transport"/>
    <property type="evidence" value="ECO:0007669"/>
    <property type="project" value="InterPro"/>
</dbReference>
<name>A0A101A9L7_9MYCO</name>
<dbReference type="InterPro" id="IPR014756">
    <property type="entry name" value="Ig_E-set"/>
</dbReference>
<dbReference type="AlphaFoldDB" id="A0A101A9L7"/>
<dbReference type="SUPFAM" id="SSF81296">
    <property type="entry name" value="E set domains"/>
    <property type="match status" value="1"/>
</dbReference>
<dbReference type="GO" id="GO:0042597">
    <property type="term" value="C:periplasmic space"/>
    <property type="evidence" value="ECO:0007669"/>
    <property type="project" value="InterPro"/>
</dbReference>
<evidence type="ECO:0000313" key="7">
    <source>
        <dbReference type="EMBL" id="KUI18960.1"/>
    </source>
</evidence>
<dbReference type="Gene3D" id="2.60.40.1220">
    <property type="match status" value="1"/>
</dbReference>
<keyword evidence="8" id="KW-1185">Reference proteome</keyword>
<reference evidence="7 8" key="1">
    <citation type="submission" date="2016-01" db="EMBL/GenBank/DDBJ databases">
        <authorList>
            <consortium name="TB Trials Study Group"/>
            <person name="Sutton G."/>
            <person name="Brinkac L."/>
            <person name="Sanka R."/>
            <person name="Adams M."/>
            <person name="Lau E.L."/>
            <person name="Macaden R."/>
            <person name="Grewal H.M.S."/>
        </authorList>
    </citation>
    <scope>NUCLEOTIDE SEQUENCE [LARGE SCALE GENOMIC DNA]</scope>
    <source>
        <strain evidence="7 8">IS-1744</strain>
    </source>
</reference>
<evidence type="ECO:0000256" key="4">
    <source>
        <dbReference type="ARBA" id="ARBA00023008"/>
    </source>
</evidence>
<sequence length="181" mass="18522">MRTITRLPRRALTTVAAGAALLLWLTIGMLATAGTASAHATRIASDPAENSRLTEAPETVSATFSEALQPQFAAMTVVGPDGNLWSTGEPQVQGAVLSVGVRSLGPTGRYTVNYRATSADGHVVNGSWSFELSVPGTGTPGPSAAAPAQAPADDGIPVWPFFAGAVVIIGAGAVWAVRRRS</sequence>
<evidence type="ECO:0000256" key="1">
    <source>
        <dbReference type="ARBA" id="ARBA00004196"/>
    </source>
</evidence>
<dbReference type="GO" id="GO:0005886">
    <property type="term" value="C:plasma membrane"/>
    <property type="evidence" value="ECO:0007669"/>
    <property type="project" value="TreeGrafter"/>
</dbReference>
<keyword evidence="4" id="KW-0186">Copper</keyword>
<comment type="caution">
    <text evidence="7">The sequence shown here is derived from an EMBL/GenBank/DDBJ whole genome shotgun (WGS) entry which is preliminary data.</text>
</comment>
<evidence type="ECO:0000256" key="3">
    <source>
        <dbReference type="ARBA" id="ARBA00022729"/>
    </source>
</evidence>
<keyword evidence="5" id="KW-1133">Transmembrane helix</keyword>
<comment type="subcellular location">
    <subcellularLocation>
        <location evidence="1">Cell envelope</location>
    </subcellularLocation>
</comment>
<dbReference type="Pfam" id="PF04234">
    <property type="entry name" value="CopC"/>
    <property type="match status" value="1"/>
</dbReference>
<gene>
    <name evidence="7" type="ORF">AU192_16895</name>
</gene>
<evidence type="ECO:0000313" key="8">
    <source>
        <dbReference type="Proteomes" id="UP000053707"/>
    </source>
</evidence>
<dbReference type="PANTHER" id="PTHR34820:SF4">
    <property type="entry name" value="INNER MEMBRANE PROTEIN YEBZ"/>
    <property type="match status" value="1"/>
</dbReference>
<dbReference type="Proteomes" id="UP000053707">
    <property type="component" value="Unassembled WGS sequence"/>
</dbReference>
<dbReference type="GO" id="GO:0005507">
    <property type="term" value="F:copper ion binding"/>
    <property type="evidence" value="ECO:0007669"/>
    <property type="project" value="InterPro"/>
</dbReference>
<dbReference type="EMBL" id="LQIR01000009">
    <property type="protein sequence ID" value="KUI18960.1"/>
    <property type="molecule type" value="Genomic_DNA"/>
</dbReference>
<dbReference type="InterPro" id="IPR014755">
    <property type="entry name" value="Cu-Rt/internalin_Ig-like"/>
</dbReference>
<keyword evidence="3" id="KW-0732">Signal</keyword>
<feature type="domain" description="CopC" evidence="6">
    <location>
        <begin position="39"/>
        <end position="131"/>
    </location>
</feature>
<proteinExistence type="predicted"/>
<accession>A0A101A9L7</accession>
<dbReference type="InterPro" id="IPR007348">
    <property type="entry name" value="CopC_dom"/>
</dbReference>
<organism evidence="7 8">
    <name type="scientific">Mycobacterium lehmannii</name>
    <dbReference type="NCBI Taxonomy" id="2048550"/>
    <lineage>
        <taxon>Bacteria</taxon>
        <taxon>Bacillati</taxon>
        <taxon>Actinomycetota</taxon>
        <taxon>Actinomycetes</taxon>
        <taxon>Mycobacteriales</taxon>
        <taxon>Mycobacteriaceae</taxon>
        <taxon>Mycobacterium</taxon>
    </lineage>
</organism>
<feature type="transmembrane region" description="Helical" evidence="5">
    <location>
        <begin position="158"/>
        <end position="177"/>
    </location>
</feature>
<keyword evidence="2" id="KW-0479">Metal-binding</keyword>